<proteinExistence type="predicted"/>
<dbReference type="FunFam" id="3.20.20.100:FF:000004">
    <property type="entry name" value="Oxidoreductase, aldo/keto reductase"/>
    <property type="match status" value="1"/>
</dbReference>
<dbReference type="PANTHER" id="PTHR43364">
    <property type="entry name" value="NADH-SPECIFIC METHYLGLYOXAL REDUCTASE-RELATED"/>
    <property type="match status" value="1"/>
</dbReference>
<dbReference type="InterPro" id="IPR050523">
    <property type="entry name" value="AKR_Detox_Biosynth"/>
</dbReference>
<dbReference type="AlphaFoldDB" id="A0A154W7J7"/>
<gene>
    <name evidence="3" type="ORF">AUP43_07125</name>
</gene>
<dbReference type="CDD" id="cd19091">
    <property type="entry name" value="AKR_PsAKR"/>
    <property type="match status" value="1"/>
</dbReference>
<dbReference type="OrthoDB" id="9773828at2"/>
<dbReference type="GO" id="GO:0016491">
    <property type="term" value="F:oxidoreductase activity"/>
    <property type="evidence" value="ECO:0007669"/>
    <property type="project" value="UniProtKB-KW"/>
</dbReference>
<dbReference type="Proteomes" id="UP000076400">
    <property type="component" value="Unassembled WGS sequence"/>
</dbReference>
<dbReference type="STRING" id="580166.AUP43_07125"/>
<organism evidence="3 4">
    <name type="scientific">Oceanibaculum pacificum</name>
    <dbReference type="NCBI Taxonomy" id="580166"/>
    <lineage>
        <taxon>Bacteria</taxon>
        <taxon>Pseudomonadati</taxon>
        <taxon>Pseudomonadota</taxon>
        <taxon>Alphaproteobacteria</taxon>
        <taxon>Rhodospirillales</taxon>
        <taxon>Oceanibaculaceae</taxon>
        <taxon>Oceanibaculum</taxon>
    </lineage>
</organism>
<dbReference type="InterPro" id="IPR036812">
    <property type="entry name" value="NAD(P)_OxRdtase_dom_sf"/>
</dbReference>
<dbReference type="Gene3D" id="3.20.20.100">
    <property type="entry name" value="NADP-dependent oxidoreductase domain"/>
    <property type="match status" value="1"/>
</dbReference>
<evidence type="ECO:0000313" key="4">
    <source>
        <dbReference type="Proteomes" id="UP000076400"/>
    </source>
</evidence>
<sequence length="343" mass="36534">MRMRRLGNSGLFVSEMCFGAMTFGGAEGIWGQVGRLGQEEADGLVKAALEAGINLFDTANVYANGRSEEILGQSLRNLGVARDDVIIASKVGSTMGEGPNRRGASRRHIISECRASLARLGVDHIDLYQIHAFDPATPMEETLEALDALVRAGDVRYVGLSNWAAWQVMKAIGITRARTLAPIASLQAYYTLVGRDAEREIVPLLTSEQVGLMVWSPLAGGYLSGKYSAGGSGDGSDGEAGRQTTLDFPPIDRSRGEPLIAVLRSVGEKHGRPPAQIALAWLLRQPAVSTIILGAKRVGQLTGNIKATEIVLDDADLSALDAVSRLPAEYPGWLLNAPGSRTA</sequence>
<dbReference type="GO" id="GO:0005829">
    <property type="term" value="C:cytosol"/>
    <property type="evidence" value="ECO:0007669"/>
    <property type="project" value="UniProtKB-ARBA"/>
</dbReference>
<dbReference type="Pfam" id="PF00248">
    <property type="entry name" value="Aldo_ket_red"/>
    <property type="match status" value="1"/>
</dbReference>
<dbReference type="SUPFAM" id="SSF51430">
    <property type="entry name" value="NAD(P)-linked oxidoreductase"/>
    <property type="match status" value="1"/>
</dbReference>
<dbReference type="InterPro" id="IPR023210">
    <property type="entry name" value="NADP_OxRdtase_dom"/>
</dbReference>
<evidence type="ECO:0000256" key="1">
    <source>
        <dbReference type="ARBA" id="ARBA00023002"/>
    </source>
</evidence>
<comment type="caution">
    <text evidence="3">The sequence shown here is derived from an EMBL/GenBank/DDBJ whole genome shotgun (WGS) entry which is preliminary data.</text>
</comment>
<keyword evidence="4" id="KW-1185">Reference proteome</keyword>
<name>A0A154W7J7_9PROT</name>
<evidence type="ECO:0000259" key="2">
    <source>
        <dbReference type="Pfam" id="PF00248"/>
    </source>
</evidence>
<dbReference type="PANTHER" id="PTHR43364:SF18">
    <property type="entry name" value="OXIDOREDUCTASE"/>
    <property type="match status" value="1"/>
</dbReference>
<dbReference type="EMBL" id="LPXN01000097">
    <property type="protein sequence ID" value="KZD09509.1"/>
    <property type="molecule type" value="Genomic_DNA"/>
</dbReference>
<evidence type="ECO:0000313" key="3">
    <source>
        <dbReference type="EMBL" id="KZD09509.1"/>
    </source>
</evidence>
<dbReference type="RefSeq" id="WP_067554771.1">
    <property type="nucleotide sequence ID" value="NZ_LPXN01000097.1"/>
</dbReference>
<reference evidence="3 4" key="1">
    <citation type="submission" date="2015-12" db="EMBL/GenBank/DDBJ databases">
        <title>Genome sequence of Oceanibaculum pacificum MCCC 1A02656.</title>
        <authorList>
            <person name="Lu L."/>
            <person name="Lai Q."/>
            <person name="Shao Z."/>
            <person name="Qian P."/>
        </authorList>
    </citation>
    <scope>NUCLEOTIDE SEQUENCE [LARGE SCALE GENOMIC DNA]</scope>
    <source>
        <strain evidence="3 4">MCCC 1A02656</strain>
    </source>
</reference>
<accession>A0A154W7J7</accession>
<protein>
    <submittedName>
        <fullName evidence="3">Aldo/keto reductase</fullName>
    </submittedName>
</protein>
<feature type="domain" description="NADP-dependent oxidoreductase" evidence="2">
    <location>
        <begin position="15"/>
        <end position="324"/>
    </location>
</feature>
<keyword evidence="1" id="KW-0560">Oxidoreductase</keyword>